<proteinExistence type="predicted"/>
<dbReference type="InterPro" id="IPR018655">
    <property type="entry name" value="DUF2086"/>
</dbReference>
<dbReference type="HOGENOM" id="CLU_073550_0_0_4"/>
<name>A0A0H3LPB1_BORBR</name>
<dbReference type="KEGG" id="bbr:BB1233"/>
<dbReference type="AlphaFoldDB" id="A0A0H3LPB1"/>
<dbReference type="eggNOG" id="COG3826">
    <property type="taxonomic scope" value="Bacteria"/>
</dbReference>
<evidence type="ECO:0000313" key="2">
    <source>
        <dbReference type="Proteomes" id="UP000001027"/>
    </source>
</evidence>
<dbReference type="Proteomes" id="UP000001027">
    <property type="component" value="Chromosome"/>
</dbReference>
<gene>
    <name evidence="1" type="ordered locus">BB1233</name>
</gene>
<accession>A0A0H3LPB1</accession>
<dbReference type="Pfam" id="PF09859">
    <property type="entry name" value="Oxygenase-NA"/>
    <property type="match status" value="1"/>
</dbReference>
<organism evidence="1 2">
    <name type="scientific">Bordetella bronchiseptica (strain ATCC BAA-588 / NCTC 13252 / RB50)</name>
    <name type="common">Alcaligenes bronchisepticus</name>
    <dbReference type="NCBI Taxonomy" id="257310"/>
    <lineage>
        <taxon>Bacteria</taxon>
        <taxon>Pseudomonadati</taxon>
        <taxon>Pseudomonadota</taxon>
        <taxon>Betaproteobacteria</taxon>
        <taxon>Burkholderiales</taxon>
        <taxon>Alcaligenaceae</taxon>
        <taxon>Bordetella</taxon>
    </lineage>
</organism>
<protein>
    <recommendedName>
        <fullName evidence="3">2OG-Fe(II) oxygenase</fullName>
    </recommendedName>
</protein>
<dbReference type="EMBL" id="BX640440">
    <property type="protein sequence ID" value="CAE31731.1"/>
    <property type="molecule type" value="Genomic_DNA"/>
</dbReference>
<reference evidence="1 2" key="1">
    <citation type="journal article" date="2003" name="Nat. Genet.">
        <title>Comparative analysis of the genome sequences of Bordetella pertussis, Bordetella parapertussis and Bordetella bronchiseptica.</title>
        <authorList>
            <person name="Parkhill J."/>
            <person name="Sebaihia M."/>
            <person name="Preston A."/>
            <person name="Murphy L.D."/>
            <person name="Thomson N.R."/>
            <person name="Harris D.E."/>
            <person name="Holden M.T.G."/>
            <person name="Churcher C.M."/>
            <person name="Bentley S.D."/>
            <person name="Mungall K.L."/>
            <person name="Cerdeno-Tarraga A.-M."/>
            <person name="Temple L."/>
            <person name="James K.D."/>
            <person name="Harris B."/>
            <person name="Quail M.A."/>
            <person name="Achtman M."/>
            <person name="Atkin R."/>
            <person name="Baker S."/>
            <person name="Basham D."/>
            <person name="Bason N."/>
            <person name="Cherevach I."/>
            <person name="Chillingworth T."/>
            <person name="Collins M."/>
            <person name="Cronin A."/>
            <person name="Davis P."/>
            <person name="Doggett J."/>
            <person name="Feltwell T."/>
            <person name="Goble A."/>
            <person name="Hamlin N."/>
            <person name="Hauser H."/>
            <person name="Holroyd S."/>
            <person name="Jagels K."/>
            <person name="Leather S."/>
            <person name="Moule S."/>
            <person name="Norberczak H."/>
            <person name="O'Neil S."/>
            <person name="Ormond D."/>
            <person name="Price C."/>
            <person name="Rabbinowitsch E."/>
            <person name="Rutter S."/>
            <person name="Sanders M."/>
            <person name="Saunders D."/>
            <person name="Seeger K."/>
            <person name="Sharp S."/>
            <person name="Simmonds M."/>
            <person name="Skelton J."/>
            <person name="Squares R."/>
            <person name="Squares S."/>
            <person name="Stevens K."/>
            <person name="Unwin L."/>
            <person name="Whitehead S."/>
            <person name="Barrell B.G."/>
            <person name="Maskell D.J."/>
        </authorList>
    </citation>
    <scope>NUCLEOTIDE SEQUENCE [LARGE SCALE GENOMIC DNA]</scope>
    <source>
        <strain evidence="1 2">ATCC BAA-588 / NCTC 13252 / RB50</strain>
    </source>
</reference>
<evidence type="ECO:0000313" key="1">
    <source>
        <dbReference type="EMBL" id="CAE31731.1"/>
    </source>
</evidence>
<dbReference type="RefSeq" id="WP_010926097.1">
    <property type="nucleotide sequence ID" value="NC_002927.3"/>
</dbReference>
<evidence type="ECO:0008006" key="3">
    <source>
        <dbReference type="Google" id="ProtNLM"/>
    </source>
</evidence>
<sequence>MTPALTPGILQAGAAAIAALDRAPLHARLDRDGWALLPALFDAPAIASLLACLPPQGPGVAAGAFAPLHAALYAQLAPLANAWAQTLQTGWRYPASAPAGAQPDIRLDIVETGHARPLTQHEPAPDVFPLQLVALLSDPKRDFAGGELVLTEQRPRMQSRPIVIPLRQGDAALIPTAHRPCRGAHDFYRASLRQAISPVRAGRRVGLALLP</sequence>